<evidence type="ECO:0000313" key="1">
    <source>
        <dbReference type="EMBL" id="EDR10277.1"/>
    </source>
</evidence>
<dbReference type="RefSeq" id="XP_001878727.1">
    <property type="nucleotide sequence ID" value="XM_001878692.1"/>
</dbReference>
<dbReference type="GeneID" id="6074619"/>
<name>B0D462_LACBS</name>
<dbReference type="STRING" id="486041.B0D462"/>
<dbReference type="AlphaFoldDB" id="B0D462"/>
<accession>B0D462</accession>
<reference evidence="1 2" key="1">
    <citation type="journal article" date="2008" name="Nature">
        <title>The genome of Laccaria bicolor provides insights into mycorrhizal symbiosis.</title>
        <authorList>
            <person name="Martin F."/>
            <person name="Aerts A."/>
            <person name="Ahren D."/>
            <person name="Brun A."/>
            <person name="Danchin E.G.J."/>
            <person name="Duchaussoy F."/>
            <person name="Gibon J."/>
            <person name="Kohler A."/>
            <person name="Lindquist E."/>
            <person name="Pereda V."/>
            <person name="Salamov A."/>
            <person name="Shapiro H.J."/>
            <person name="Wuyts J."/>
            <person name="Blaudez D."/>
            <person name="Buee M."/>
            <person name="Brokstein P."/>
            <person name="Canbaeck B."/>
            <person name="Cohen D."/>
            <person name="Courty P.E."/>
            <person name="Coutinho P.M."/>
            <person name="Delaruelle C."/>
            <person name="Detter J.C."/>
            <person name="Deveau A."/>
            <person name="DiFazio S."/>
            <person name="Duplessis S."/>
            <person name="Fraissinet-Tachet L."/>
            <person name="Lucic E."/>
            <person name="Frey-Klett P."/>
            <person name="Fourrey C."/>
            <person name="Feussner I."/>
            <person name="Gay G."/>
            <person name="Grimwood J."/>
            <person name="Hoegger P.J."/>
            <person name="Jain P."/>
            <person name="Kilaru S."/>
            <person name="Labbe J."/>
            <person name="Lin Y.C."/>
            <person name="Legue V."/>
            <person name="Le Tacon F."/>
            <person name="Marmeisse R."/>
            <person name="Melayah D."/>
            <person name="Montanini B."/>
            <person name="Muratet M."/>
            <person name="Nehls U."/>
            <person name="Niculita-Hirzel H."/>
            <person name="Oudot-Le Secq M.P."/>
            <person name="Peter M."/>
            <person name="Quesneville H."/>
            <person name="Rajashekar B."/>
            <person name="Reich M."/>
            <person name="Rouhier N."/>
            <person name="Schmutz J."/>
            <person name="Yin T."/>
            <person name="Chalot M."/>
            <person name="Henrissat B."/>
            <person name="Kuees U."/>
            <person name="Lucas S."/>
            <person name="Van de Peer Y."/>
            <person name="Podila G.K."/>
            <person name="Polle A."/>
            <person name="Pukkila P.J."/>
            <person name="Richardson P.M."/>
            <person name="Rouze P."/>
            <person name="Sanders I.R."/>
            <person name="Stajich J.E."/>
            <person name="Tunlid A."/>
            <person name="Tuskan G."/>
            <person name="Grigoriev I.V."/>
        </authorList>
    </citation>
    <scope>NUCLEOTIDE SEQUENCE [LARGE SCALE GENOMIC DNA]</scope>
    <source>
        <strain evidence="2">S238N-H82 / ATCC MYA-4686</strain>
    </source>
</reference>
<dbReference type="HOGENOM" id="CLU_490952_0_0_1"/>
<proteinExistence type="predicted"/>
<dbReference type="EMBL" id="DS547097">
    <property type="protein sequence ID" value="EDR10277.1"/>
    <property type="molecule type" value="Genomic_DNA"/>
</dbReference>
<evidence type="ECO:0000313" key="2">
    <source>
        <dbReference type="Proteomes" id="UP000001194"/>
    </source>
</evidence>
<dbReference type="Proteomes" id="UP000001194">
    <property type="component" value="Unassembled WGS sequence"/>
</dbReference>
<gene>
    <name evidence="1" type="ORF">LACBIDRAFT_325202</name>
</gene>
<dbReference type="OrthoDB" id="3251394at2759"/>
<dbReference type="KEGG" id="lbc:LACBIDRAFT_325202"/>
<keyword evidence="2" id="KW-1185">Reference proteome</keyword>
<organism evidence="2">
    <name type="scientific">Laccaria bicolor (strain S238N-H82 / ATCC MYA-4686)</name>
    <name type="common">Bicoloured deceiver</name>
    <name type="synonym">Laccaria laccata var. bicolor</name>
    <dbReference type="NCBI Taxonomy" id="486041"/>
    <lineage>
        <taxon>Eukaryota</taxon>
        <taxon>Fungi</taxon>
        <taxon>Dikarya</taxon>
        <taxon>Basidiomycota</taxon>
        <taxon>Agaricomycotina</taxon>
        <taxon>Agaricomycetes</taxon>
        <taxon>Agaricomycetidae</taxon>
        <taxon>Agaricales</taxon>
        <taxon>Agaricineae</taxon>
        <taxon>Hydnangiaceae</taxon>
        <taxon>Laccaria</taxon>
    </lineage>
</organism>
<protein>
    <submittedName>
        <fullName evidence="1">Predicted protein</fullName>
    </submittedName>
</protein>
<sequence>MKRNRGQRYLFCTNGRLKFAFEIEYLKKNKISTYGTSYFLQVYPCGENEKMGGGGLTCSHGKFAKISPGPHSTRDDVALLAFKFEHGQPIAAISRPNAPTVDELLQANNKKLTFHWRCGICLTKLPPPGCQSGDYFDLQGVETGAKMFKLGMDLDIFSAFEQHRDDLGQFFYAGDQEKNGMVRCGSCHFGLFLPNYVSLSPPRQILEYILEHITKTGPGCLNLAGALALKTLPKSLQPYLYLYSLIILKEKEVEDIQILTPCLPPLSILQDDKFVRAQRSVLPGHSNAVRIFDVSALGKEFRNKYGIRREGGNQVRYLPIRWVHRYRCAICLTRISPAGAQYGEFLELSTRIENKFNVLNGVSLGVLHPGFGKKSIPRPDNPMLSRVDGLPDPMSILPFLGLYSLVPLRIEELASADVKIYTPLRPDLSIYREGHWLIAPFDEVLPDNALTARIYDAASLSPDHFLSNSFGIIPLVEEDPEFDKNHFWRLPIDLGVVLAAFLDRAIVVPDSWSTYHVRLAKSIYALLYVQKHSWNGDRISFQPEKEKDSLRKRKR</sequence>
<dbReference type="InParanoid" id="B0D462"/>